<keyword evidence="6" id="KW-1185">Reference proteome</keyword>
<proteinExistence type="inferred from homology"/>
<organism evidence="5 6">
    <name type="scientific">Geothrix oryzae</name>
    <dbReference type="NCBI Taxonomy" id="2927975"/>
    <lineage>
        <taxon>Bacteria</taxon>
        <taxon>Pseudomonadati</taxon>
        <taxon>Acidobacteriota</taxon>
        <taxon>Holophagae</taxon>
        <taxon>Holophagales</taxon>
        <taxon>Holophagaceae</taxon>
        <taxon>Geothrix</taxon>
    </lineage>
</organism>
<feature type="binding site" evidence="3">
    <location>
        <position position="225"/>
    </location>
    <ligand>
        <name>phosphate</name>
        <dbReference type="ChEBI" id="CHEBI:43474"/>
    </ligand>
</feature>
<dbReference type="Gene3D" id="3.40.50.1580">
    <property type="entry name" value="Nucleoside phosphorylase domain"/>
    <property type="match status" value="1"/>
</dbReference>
<dbReference type="EC" id="2.4.2.28" evidence="3"/>
<dbReference type="Pfam" id="PF01048">
    <property type="entry name" value="PNP_UDP_1"/>
    <property type="match status" value="1"/>
</dbReference>
<evidence type="ECO:0000259" key="4">
    <source>
        <dbReference type="Pfam" id="PF01048"/>
    </source>
</evidence>
<comment type="subunit">
    <text evidence="3">Homohexamer. Dimer of a homotrimer.</text>
</comment>
<evidence type="ECO:0000256" key="3">
    <source>
        <dbReference type="HAMAP-Rule" id="MF_01963"/>
    </source>
</evidence>
<keyword evidence="2 3" id="KW-0808">Transferase</keyword>
<evidence type="ECO:0000313" key="5">
    <source>
        <dbReference type="EMBL" id="BDU68239.1"/>
    </source>
</evidence>
<evidence type="ECO:0000256" key="2">
    <source>
        <dbReference type="ARBA" id="ARBA00022679"/>
    </source>
</evidence>
<name>A0ABN6UVK3_9BACT</name>
<dbReference type="InterPro" id="IPR000845">
    <property type="entry name" value="Nucleoside_phosphorylase_d"/>
</dbReference>
<comment type="pathway">
    <text evidence="3">Amino-acid biosynthesis; L-methionine biosynthesis via salvage pathway; S-methyl-5-thio-alpha-D-ribose 1-phosphate from S-methyl-5'-thioadenosine (phosphorylase route): step 1/1.</text>
</comment>
<feature type="binding site" evidence="3">
    <location>
        <begin position="126"/>
        <end position="127"/>
    </location>
    <ligand>
        <name>phosphate</name>
        <dbReference type="ChEBI" id="CHEBI:43474"/>
    </ligand>
</feature>
<feature type="site" description="Important for substrate specificity" evidence="3">
    <location>
        <position position="206"/>
    </location>
</feature>
<feature type="binding site" evidence="3">
    <location>
        <position position="224"/>
    </location>
    <ligand>
        <name>substrate</name>
    </ligand>
</feature>
<dbReference type="InterPro" id="IPR035994">
    <property type="entry name" value="Nucleoside_phosphorylase_sf"/>
</dbReference>
<dbReference type="PROSITE" id="PS01240">
    <property type="entry name" value="PNP_MTAP_2"/>
    <property type="match status" value="1"/>
</dbReference>
<feature type="site" description="Important for substrate specificity" evidence="3">
    <location>
        <position position="261"/>
    </location>
</feature>
<feature type="binding site" evidence="3">
    <location>
        <position position="51"/>
    </location>
    <ligand>
        <name>phosphate</name>
        <dbReference type="ChEBI" id="CHEBI:43474"/>
    </ligand>
</feature>
<protein>
    <recommendedName>
        <fullName evidence="3">S-methyl-5'-thioadenosine phosphorylase</fullName>
        <ecNumber evidence="3">2.4.2.28</ecNumber>
    </recommendedName>
    <alternativeName>
        <fullName evidence="3">5'-methylthioadenosine phosphorylase</fullName>
        <shortName evidence="3">MTA phosphorylase</shortName>
        <shortName evidence="3">MTAP</shortName>
    </alternativeName>
</protein>
<feature type="domain" description="Nucleoside phosphorylase" evidence="4">
    <location>
        <begin position="44"/>
        <end position="283"/>
    </location>
</feature>
<dbReference type="Proteomes" id="UP001242010">
    <property type="component" value="Chromosome"/>
</dbReference>
<comment type="similarity">
    <text evidence="3">Belongs to the PNP/MTAP phosphorylase family. MTAP subfamily.</text>
</comment>
<feature type="binding site" evidence="3">
    <location>
        <begin position="248"/>
        <end position="250"/>
    </location>
    <ligand>
        <name>substrate</name>
    </ligand>
</feature>
<dbReference type="PANTHER" id="PTHR42679:SF2">
    <property type="entry name" value="S-METHYL-5'-THIOADENOSINE PHOSPHORYLASE"/>
    <property type="match status" value="1"/>
</dbReference>
<dbReference type="NCBIfam" id="TIGR01694">
    <property type="entry name" value="MTAP"/>
    <property type="match status" value="1"/>
</dbReference>
<evidence type="ECO:0000256" key="1">
    <source>
        <dbReference type="ARBA" id="ARBA00022676"/>
    </source>
</evidence>
<reference evidence="6" key="1">
    <citation type="journal article" date="2023" name="Int. J. Syst. Evol. Microbiol.">
        <title>Mesoterricola silvestris gen. nov., sp. nov., Mesoterricola sediminis sp. nov., Geothrix oryzae sp. nov., Geothrix edaphica sp. nov., Geothrix rubra sp. nov., and Geothrix limicola sp. nov., six novel members of Acidobacteriota isolated from soils.</title>
        <authorList>
            <person name="Itoh H."/>
            <person name="Sugisawa Y."/>
            <person name="Mise K."/>
            <person name="Xu Z."/>
            <person name="Kuniyasu M."/>
            <person name="Ushijima N."/>
            <person name="Kawano K."/>
            <person name="Kobayashi E."/>
            <person name="Shiratori Y."/>
            <person name="Masuda Y."/>
            <person name="Senoo K."/>
        </authorList>
    </citation>
    <scope>NUCLEOTIDE SEQUENCE [LARGE SCALE GENOMIC DNA]</scope>
    <source>
        <strain evidence="6">Red222</strain>
    </source>
</reference>
<feature type="binding site" evidence="3">
    <location>
        <begin position="93"/>
        <end position="94"/>
    </location>
    <ligand>
        <name>phosphate</name>
        <dbReference type="ChEBI" id="CHEBI:43474"/>
    </ligand>
</feature>
<dbReference type="PANTHER" id="PTHR42679">
    <property type="entry name" value="S-METHYL-5'-THIOADENOSINE PHOSPHORYLASE"/>
    <property type="match status" value="1"/>
</dbReference>
<dbReference type="SUPFAM" id="SSF53167">
    <property type="entry name" value="Purine and uridine phosphorylases"/>
    <property type="match status" value="1"/>
</dbReference>
<sequence>MVHTVAGQRRIRTCFPCIQHELSEPQGKHGARRDRKYNGGMNAPIGIIGGSGLYRMEGLALDRAEVVDTPFGAPSGPVHLGTLDGAPVAFLARHGEGHRFTPSEVNYRANLWALKFLGVERLISVSAVGSLQARHRPGDLRLVGQFIDKTRHRQDTFFGGGLVAHVSFAEPTCGHVSKALLAAGRELALPLEEDALYVCMEGPAFSTRAESRLHQSWGADLIGMTQVTEARLAREAELCYACIALVTDYDAWREEEEGVDAASVLEVMHANVDKAQRLLRAAVPGLAAAARTCACGEALKAALYTAPEQVPSDALQRLGLLVAKYGYGTP</sequence>
<dbReference type="CDD" id="cd09010">
    <property type="entry name" value="MTAP_SsMTAPII_like_MTIP"/>
    <property type="match status" value="1"/>
</dbReference>
<keyword evidence="1 3" id="KW-0328">Glycosyltransferase</keyword>
<dbReference type="EMBL" id="AP027079">
    <property type="protein sequence ID" value="BDU68239.1"/>
    <property type="molecule type" value="Genomic_DNA"/>
</dbReference>
<evidence type="ECO:0000313" key="6">
    <source>
        <dbReference type="Proteomes" id="UP001242010"/>
    </source>
</evidence>
<keyword evidence="3" id="KW-0660">Purine salvage</keyword>
<dbReference type="HAMAP" id="MF_01963">
    <property type="entry name" value="MTAP"/>
    <property type="match status" value="1"/>
</dbReference>
<dbReference type="InterPro" id="IPR018099">
    <property type="entry name" value="Purine_phosphorylase-2_CS"/>
</dbReference>
<gene>
    <name evidence="3 5" type="primary">mtnP</name>
    <name evidence="5" type="ORF">GETHOR_03400</name>
</gene>
<comment type="function">
    <text evidence="3">Catalyzes the reversible phosphorylation of S-methyl-5'-thioadenosine (MTA) to adenine and 5-methylthioribose-1-phosphate. Involved in the breakdown of MTA, a major by-product of polyamine biosynthesis. Responsible for the first step in the methionine salvage pathway after MTA has been generated from S-adenosylmethionine. Has broad substrate specificity with 6-aminopurine nucleosides as preferred substrates.</text>
</comment>
<accession>A0ABN6UVK3</accession>
<dbReference type="InterPro" id="IPR010044">
    <property type="entry name" value="MTAP"/>
</dbReference>
<comment type="catalytic activity">
    <reaction evidence="3">
        <text>S-methyl-5'-thioadenosine + phosphate = 5-(methylsulfanyl)-alpha-D-ribose 1-phosphate + adenine</text>
        <dbReference type="Rhea" id="RHEA:11852"/>
        <dbReference type="ChEBI" id="CHEBI:16708"/>
        <dbReference type="ChEBI" id="CHEBI:17509"/>
        <dbReference type="ChEBI" id="CHEBI:43474"/>
        <dbReference type="ChEBI" id="CHEBI:58533"/>
        <dbReference type="EC" id="2.4.2.28"/>
    </reaction>
</comment>